<feature type="transmembrane region" description="Helical" evidence="1">
    <location>
        <begin position="272"/>
        <end position="290"/>
    </location>
</feature>
<organism evidence="2 3">
    <name type="scientific">Tritrichomonas musculus</name>
    <dbReference type="NCBI Taxonomy" id="1915356"/>
    <lineage>
        <taxon>Eukaryota</taxon>
        <taxon>Metamonada</taxon>
        <taxon>Parabasalia</taxon>
        <taxon>Tritrichomonadida</taxon>
        <taxon>Tritrichomonadidae</taxon>
        <taxon>Tritrichomonas</taxon>
    </lineage>
</organism>
<evidence type="ECO:0008006" key="4">
    <source>
        <dbReference type="Google" id="ProtNLM"/>
    </source>
</evidence>
<evidence type="ECO:0000313" key="3">
    <source>
        <dbReference type="Proteomes" id="UP001470230"/>
    </source>
</evidence>
<feature type="transmembrane region" description="Helical" evidence="1">
    <location>
        <begin position="365"/>
        <end position="389"/>
    </location>
</feature>
<sequence length="482" mass="55229">MSTVLNNESTSQPGFKFEQSLDIYHFVSLLVSSVVFILMLTYTFQHVDSSFVTTNYKGLLTQEPNNTFYFVEVVPPLKNRQNLITFVRVNFRSPIHISVRSNIICQWKNNPSNIIKQNLNNATNGVYQIFNTKVFLDKTIIFQLRISLVSGRIGKKSNTINGRKEFIAKSFFYEIILSRILNFFNYINNAIQNRFAFTNLDNPDSTFNVESNLNLDSIISLDTIQNDTEFGENIIFLRILFSIISLCALIFFIFLVLFYSKVNPNSFRFEQYLTVISLILSTLANFPFSHFSNTISSHFFEALFLGFFDALNVAALYLFVQKANGQNVYSALPFTFLFLLSQAFLNLSSDSAFLYLYFEDNYAVALFFSTVSFIAHAVFIVLFIQSIISSLCSARLTRKKLFISYSLAFFVMFIPLCTKMLSFAFNGYSNFSFSFCYDYMAQTFLSLLFTDLHWPLIIGSSRVTTIGALGEDELILHVSEPA</sequence>
<feature type="transmembrane region" description="Helical" evidence="1">
    <location>
        <begin position="235"/>
        <end position="260"/>
    </location>
</feature>
<dbReference type="EMBL" id="JAPFFF010000019">
    <property type="protein sequence ID" value="KAK8857996.1"/>
    <property type="molecule type" value="Genomic_DNA"/>
</dbReference>
<accession>A0ABR2I683</accession>
<dbReference type="Proteomes" id="UP001470230">
    <property type="component" value="Unassembled WGS sequence"/>
</dbReference>
<comment type="caution">
    <text evidence="2">The sequence shown here is derived from an EMBL/GenBank/DDBJ whole genome shotgun (WGS) entry which is preliminary data.</text>
</comment>
<name>A0ABR2I683_9EUKA</name>
<keyword evidence="1" id="KW-1133">Transmembrane helix</keyword>
<keyword evidence="1" id="KW-0812">Transmembrane</keyword>
<feature type="transmembrane region" description="Helical" evidence="1">
    <location>
        <begin position="401"/>
        <end position="425"/>
    </location>
</feature>
<gene>
    <name evidence="2" type="ORF">M9Y10_013096</name>
</gene>
<keyword evidence="3" id="KW-1185">Reference proteome</keyword>
<reference evidence="2 3" key="1">
    <citation type="submission" date="2024-04" db="EMBL/GenBank/DDBJ databases">
        <title>Tritrichomonas musculus Genome.</title>
        <authorList>
            <person name="Alves-Ferreira E."/>
            <person name="Grigg M."/>
            <person name="Lorenzi H."/>
            <person name="Galac M."/>
        </authorList>
    </citation>
    <scope>NUCLEOTIDE SEQUENCE [LARGE SCALE GENOMIC DNA]</scope>
    <source>
        <strain evidence="2 3">EAF2021</strain>
    </source>
</reference>
<evidence type="ECO:0000313" key="2">
    <source>
        <dbReference type="EMBL" id="KAK8857996.1"/>
    </source>
</evidence>
<proteinExistence type="predicted"/>
<evidence type="ECO:0000256" key="1">
    <source>
        <dbReference type="SAM" id="Phobius"/>
    </source>
</evidence>
<feature type="transmembrane region" description="Helical" evidence="1">
    <location>
        <begin position="23"/>
        <end position="44"/>
    </location>
</feature>
<keyword evidence="1" id="KW-0472">Membrane</keyword>
<feature type="transmembrane region" description="Helical" evidence="1">
    <location>
        <begin position="327"/>
        <end position="345"/>
    </location>
</feature>
<feature type="transmembrane region" description="Helical" evidence="1">
    <location>
        <begin position="302"/>
        <end position="320"/>
    </location>
</feature>
<protein>
    <recommendedName>
        <fullName evidence="4">Intimal thickness related receptor IRP domain-containing protein</fullName>
    </recommendedName>
</protein>